<evidence type="ECO:0000313" key="1">
    <source>
        <dbReference type="EnsemblMetazoa" id="Aqu2.1.24782_001"/>
    </source>
</evidence>
<proteinExistence type="predicted"/>
<dbReference type="InParanoid" id="A0A1X7UA01"/>
<dbReference type="AlphaFoldDB" id="A0A1X7UA01"/>
<sequence length="55" mass="5834">MISVIASNVGLLHMTPPSRNFPLNDPKYIGTAEVIRAASHAFLLSGPSCPSLDEP</sequence>
<name>A0A1X7UA01_AMPQE</name>
<protein>
    <submittedName>
        <fullName evidence="1">Uncharacterized protein</fullName>
    </submittedName>
</protein>
<accession>A0A1X7UA01</accession>
<reference evidence="1" key="1">
    <citation type="submission" date="2017-05" db="UniProtKB">
        <authorList>
            <consortium name="EnsemblMetazoa"/>
        </authorList>
    </citation>
    <scope>IDENTIFICATION</scope>
</reference>
<dbReference type="EnsemblMetazoa" id="Aqu2.1.24782_001">
    <property type="protein sequence ID" value="Aqu2.1.24782_001"/>
    <property type="gene ID" value="Aqu2.1.24782"/>
</dbReference>
<organism evidence="1">
    <name type="scientific">Amphimedon queenslandica</name>
    <name type="common">Sponge</name>
    <dbReference type="NCBI Taxonomy" id="400682"/>
    <lineage>
        <taxon>Eukaryota</taxon>
        <taxon>Metazoa</taxon>
        <taxon>Porifera</taxon>
        <taxon>Demospongiae</taxon>
        <taxon>Heteroscleromorpha</taxon>
        <taxon>Haplosclerida</taxon>
        <taxon>Niphatidae</taxon>
        <taxon>Amphimedon</taxon>
    </lineage>
</organism>